<dbReference type="AlphaFoldDB" id="A0A4Y9ZSA1"/>
<dbReference type="OrthoDB" id="2102561at2759"/>
<protein>
    <submittedName>
        <fullName evidence="1">Uncharacterized protein</fullName>
    </submittedName>
</protein>
<evidence type="ECO:0000313" key="1">
    <source>
        <dbReference type="EMBL" id="TFY76681.1"/>
    </source>
</evidence>
<comment type="caution">
    <text evidence="1">The sequence shown here is derived from an EMBL/GenBank/DDBJ whole genome shotgun (WGS) entry which is preliminary data.</text>
</comment>
<keyword evidence="2" id="KW-1185">Reference proteome</keyword>
<name>A0A4Y9ZSA1_9AGAM</name>
<organism evidence="1 2">
    <name type="scientific">Hericium alpestre</name>
    <dbReference type="NCBI Taxonomy" id="135208"/>
    <lineage>
        <taxon>Eukaryota</taxon>
        <taxon>Fungi</taxon>
        <taxon>Dikarya</taxon>
        <taxon>Basidiomycota</taxon>
        <taxon>Agaricomycotina</taxon>
        <taxon>Agaricomycetes</taxon>
        <taxon>Russulales</taxon>
        <taxon>Hericiaceae</taxon>
        <taxon>Hericium</taxon>
    </lineage>
</organism>
<dbReference type="EMBL" id="SFCI01001132">
    <property type="protein sequence ID" value="TFY76681.1"/>
    <property type="molecule type" value="Genomic_DNA"/>
</dbReference>
<accession>A0A4Y9ZSA1</accession>
<gene>
    <name evidence="1" type="ORF">EWM64_g7333</name>
</gene>
<dbReference type="STRING" id="135208.A0A4Y9ZSA1"/>
<reference evidence="1 2" key="1">
    <citation type="submission" date="2019-02" db="EMBL/GenBank/DDBJ databases">
        <title>Genome sequencing of the rare red list fungi Hericium alpestre (H. flagellum).</title>
        <authorList>
            <person name="Buettner E."/>
            <person name="Kellner H."/>
        </authorList>
    </citation>
    <scope>NUCLEOTIDE SEQUENCE [LARGE SCALE GENOMIC DNA]</scope>
    <source>
        <strain evidence="1 2">DSM 108284</strain>
    </source>
</reference>
<sequence length="63" mass="7314">MECRPFNIDIMLVMPSGIKSNFTDNYLTRFHLPEDSLYSRYLPNILARTLLSQTEAMPTDNFA</sequence>
<evidence type="ECO:0000313" key="2">
    <source>
        <dbReference type="Proteomes" id="UP000298061"/>
    </source>
</evidence>
<proteinExistence type="predicted"/>
<dbReference type="Proteomes" id="UP000298061">
    <property type="component" value="Unassembled WGS sequence"/>
</dbReference>